<sequence length="175" mass="19534">MALASSLCGEGWISLFDGKTLNGWTKQGDANWEVVDGVITASEGPVCLLTTEKKYQNYELELEFKAAIGTNSGIFLNTEPKVKDEAIDCYEINIADPTNAYPTGSIVKHHRIEGKGEKNEWRKYQLKVHDGVVTVILDGEKLMEYHAKPARPAGLIGLQKNKGRISFRNIRIREL</sequence>
<keyword evidence="3" id="KW-1185">Reference proteome</keyword>
<proteinExistence type="predicted"/>
<comment type="caution">
    <text evidence="2">The sequence shown here is derived from an EMBL/GenBank/DDBJ whole genome shotgun (WGS) entry which is preliminary data.</text>
</comment>
<dbReference type="AlphaFoldDB" id="A0A918TNC0"/>
<protein>
    <recommendedName>
        <fullName evidence="1">3-keto-alpha-glucoside-1,2-lyase/3-keto-2-hydroxy-glucal hydratase domain-containing protein</fullName>
    </recommendedName>
</protein>
<feature type="domain" description="3-keto-alpha-glucoside-1,2-lyase/3-keto-2-hydroxy-glucal hydratase" evidence="1">
    <location>
        <begin position="11"/>
        <end position="173"/>
    </location>
</feature>
<reference evidence="2" key="2">
    <citation type="submission" date="2020-09" db="EMBL/GenBank/DDBJ databases">
        <authorList>
            <person name="Sun Q."/>
            <person name="Kim S."/>
        </authorList>
    </citation>
    <scope>NUCLEOTIDE SEQUENCE</scope>
    <source>
        <strain evidence="2">KCTC 12988</strain>
    </source>
</reference>
<evidence type="ECO:0000313" key="3">
    <source>
        <dbReference type="Proteomes" id="UP000644507"/>
    </source>
</evidence>
<organism evidence="2 3">
    <name type="scientific">Roseibacillus persicicus</name>
    <dbReference type="NCBI Taxonomy" id="454148"/>
    <lineage>
        <taxon>Bacteria</taxon>
        <taxon>Pseudomonadati</taxon>
        <taxon>Verrucomicrobiota</taxon>
        <taxon>Verrucomicrobiia</taxon>
        <taxon>Verrucomicrobiales</taxon>
        <taxon>Verrucomicrobiaceae</taxon>
        <taxon>Roseibacillus</taxon>
    </lineage>
</organism>
<dbReference type="GO" id="GO:0016787">
    <property type="term" value="F:hydrolase activity"/>
    <property type="evidence" value="ECO:0007669"/>
    <property type="project" value="InterPro"/>
</dbReference>
<gene>
    <name evidence="2" type="ORF">GCM10007100_20210</name>
</gene>
<dbReference type="EMBL" id="BMXI01000008">
    <property type="protein sequence ID" value="GHC53881.1"/>
    <property type="molecule type" value="Genomic_DNA"/>
</dbReference>
<dbReference type="Pfam" id="PF06439">
    <property type="entry name" value="3keto-disac_hyd"/>
    <property type="match status" value="1"/>
</dbReference>
<dbReference type="Gene3D" id="2.60.120.560">
    <property type="entry name" value="Exo-inulinase, domain 1"/>
    <property type="match status" value="1"/>
</dbReference>
<accession>A0A918TNC0</accession>
<evidence type="ECO:0000259" key="1">
    <source>
        <dbReference type="Pfam" id="PF06439"/>
    </source>
</evidence>
<dbReference type="InterPro" id="IPR010496">
    <property type="entry name" value="AL/BT2_dom"/>
</dbReference>
<name>A0A918TNC0_9BACT</name>
<reference evidence="2" key="1">
    <citation type="journal article" date="2014" name="Int. J. Syst. Evol. Microbiol.">
        <title>Complete genome sequence of Corynebacterium casei LMG S-19264T (=DSM 44701T), isolated from a smear-ripened cheese.</title>
        <authorList>
            <consortium name="US DOE Joint Genome Institute (JGI-PGF)"/>
            <person name="Walter F."/>
            <person name="Albersmeier A."/>
            <person name="Kalinowski J."/>
            <person name="Ruckert C."/>
        </authorList>
    </citation>
    <scope>NUCLEOTIDE SEQUENCE</scope>
    <source>
        <strain evidence="2">KCTC 12988</strain>
    </source>
</reference>
<dbReference type="Proteomes" id="UP000644507">
    <property type="component" value="Unassembled WGS sequence"/>
</dbReference>
<evidence type="ECO:0000313" key="2">
    <source>
        <dbReference type="EMBL" id="GHC53881.1"/>
    </source>
</evidence>